<name>A0A3B0RWA3_9ZZZZ</name>
<evidence type="ECO:0000313" key="3">
    <source>
        <dbReference type="EMBL" id="VAV97770.1"/>
    </source>
</evidence>
<dbReference type="Pfam" id="PF03061">
    <property type="entry name" value="4HBT"/>
    <property type="match status" value="1"/>
</dbReference>
<proteinExistence type="predicted"/>
<dbReference type="PANTHER" id="PTHR43240:SF20">
    <property type="entry name" value="MEDIUM_LONG-CHAIN ACYL-COA THIOESTERASE YIGI"/>
    <property type="match status" value="1"/>
</dbReference>
<accession>A0A3B0RWA3</accession>
<dbReference type="InterPro" id="IPR003736">
    <property type="entry name" value="PAAI_dom"/>
</dbReference>
<dbReference type="AlphaFoldDB" id="A0A3B0RWA3"/>
<feature type="domain" description="Thioesterase" evidence="2">
    <location>
        <begin position="54"/>
        <end position="128"/>
    </location>
</feature>
<dbReference type="CDD" id="cd03443">
    <property type="entry name" value="PaaI_thioesterase"/>
    <property type="match status" value="1"/>
</dbReference>
<organism evidence="3">
    <name type="scientific">hydrothermal vent metagenome</name>
    <dbReference type="NCBI Taxonomy" id="652676"/>
    <lineage>
        <taxon>unclassified sequences</taxon>
        <taxon>metagenomes</taxon>
        <taxon>ecological metagenomes</taxon>
    </lineage>
</organism>
<evidence type="ECO:0000256" key="1">
    <source>
        <dbReference type="ARBA" id="ARBA00022801"/>
    </source>
</evidence>
<dbReference type="NCBIfam" id="TIGR00369">
    <property type="entry name" value="unchar_dom_1"/>
    <property type="match status" value="1"/>
</dbReference>
<sequence>MNTPAQLSPEADARIRTSFARQGFMEKLGVELRGLGAGMCELAVAFDASLTQQHGFFHAGVAATLADNAAGYAGYSVMPEGSTVLTTEFKINLLAPARGEMMRARAEVIKPGRTLVIVRSEVYCSADGTETHVATALVTTMCLVDKGDGPSIAARSI</sequence>
<dbReference type="EMBL" id="UOEH01000236">
    <property type="protein sequence ID" value="VAV97770.1"/>
    <property type="molecule type" value="Genomic_DNA"/>
</dbReference>
<dbReference type="Gene3D" id="3.10.129.10">
    <property type="entry name" value="Hotdog Thioesterase"/>
    <property type="match status" value="1"/>
</dbReference>
<dbReference type="SUPFAM" id="SSF54637">
    <property type="entry name" value="Thioesterase/thiol ester dehydrase-isomerase"/>
    <property type="match status" value="1"/>
</dbReference>
<dbReference type="GO" id="GO:0016787">
    <property type="term" value="F:hydrolase activity"/>
    <property type="evidence" value="ECO:0007669"/>
    <property type="project" value="UniProtKB-KW"/>
</dbReference>
<gene>
    <name evidence="3" type="ORF">MNBD_ALPHA05-2153</name>
</gene>
<dbReference type="PANTHER" id="PTHR43240">
    <property type="entry name" value="1,4-DIHYDROXY-2-NAPHTHOYL-COA THIOESTERASE 1"/>
    <property type="match status" value="1"/>
</dbReference>
<keyword evidence="1" id="KW-0378">Hydrolase</keyword>
<evidence type="ECO:0000259" key="2">
    <source>
        <dbReference type="Pfam" id="PF03061"/>
    </source>
</evidence>
<protein>
    <submittedName>
        <fullName evidence="3">Thioesterase</fullName>
    </submittedName>
</protein>
<dbReference type="InterPro" id="IPR006683">
    <property type="entry name" value="Thioestr_dom"/>
</dbReference>
<dbReference type="InterPro" id="IPR029069">
    <property type="entry name" value="HotDog_dom_sf"/>
</dbReference>
<reference evidence="3" key="1">
    <citation type="submission" date="2018-06" db="EMBL/GenBank/DDBJ databases">
        <authorList>
            <person name="Zhirakovskaya E."/>
        </authorList>
    </citation>
    <scope>NUCLEOTIDE SEQUENCE</scope>
</reference>